<accession>A0A8S1MRL0</accession>
<dbReference type="Proteomes" id="UP000692954">
    <property type="component" value="Unassembled WGS sequence"/>
</dbReference>
<name>A0A8S1MRL0_9CILI</name>
<gene>
    <name evidence="1" type="ORF">PSON_ATCC_30995.1.T0450207</name>
</gene>
<dbReference type="EMBL" id="CAJJDN010000045">
    <property type="protein sequence ID" value="CAD8083677.1"/>
    <property type="molecule type" value="Genomic_DNA"/>
</dbReference>
<evidence type="ECO:0000313" key="2">
    <source>
        <dbReference type="Proteomes" id="UP000692954"/>
    </source>
</evidence>
<protein>
    <submittedName>
        <fullName evidence="1">Uncharacterized protein</fullName>
    </submittedName>
</protein>
<sequence>MTQVENLEQIIQQQKKEIYYLIKAPLNDQNNYLKEKKNLLEKENATQVNYYEEIIIQHQT</sequence>
<reference evidence="1" key="1">
    <citation type="submission" date="2021-01" db="EMBL/GenBank/DDBJ databases">
        <authorList>
            <consortium name="Genoscope - CEA"/>
            <person name="William W."/>
        </authorList>
    </citation>
    <scope>NUCLEOTIDE SEQUENCE</scope>
</reference>
<organism evidence="1 2">
    <name type="scientific">Paramecium sonneborni</name>
    <dbReference type="NCBI Taxonomy" id="65129"/>
    <lineage>
        <taxon>Eukaryota</taxon>
        <taxon>Sar</taxon>
        <taxon>Alveolata</taxon>
        <taxon>Ciliophora</taxon>
        <taxon>Intramacronucleata</taxon>
        <taxon>Oligohymenophorea</taxon>
        <taxon>Peniculida</taxon>
        <taxon>Parameciidae</taxon>
        <taxon>Paramecium</taxon>
    </lineage>
</organism>
<dbReference type="AlphaFoldDB" id="A0A8S1MRL0"/>
<evidence type="ECO:0000313" key="1">
    <source>
        <dbReference type="EMBL" id="CAD8083677.1"/>
    </source>
</evidence>
<keyword evidence="2" id="KW-1185">Reference proteome</keyword>
<proteinExistence type="predicted"/>
<comment type="caution">
    <text evidence="1">The sequence shown here is derived from an EMBL/GenBank/DDBJ whole genome shotgun (WGS) entry which is preliminary data.</text>
</comment>